<protein>
    <recommendedName>
        <fullName evidence="1">Transposase DDE domain-containing protein</fullName>
    </recommendedName>
</protein>
<name>A0A5J5G255_9GAMM</name>
<evidence type="ECO:0000313" key="3">
    <source>
        <dbReference type="Proteomes" id="UP000335415"/>
    </source>
</evidence>
<proteinExistence type="predicted"/>
<dbReference type="AlphaFoldDB" id="A0A5J5G255"/>
<organism evidence="2 3">
    <name type="scientific">Affinibrenneria salicis</name>
    <dbReference type="NCBI Taxonomy" id="2590031"/>
    <lineage>
        <taxon>Bacteria</taxon>
        <taxon>Pseudomonadati</taxon>
        <taxon>Pseudomonadota</taxon>
        <taxon>Gammaproteobacteria</taxon>
        <taxon>Enterobacterales</taxon>
        <taxon>Pectobacteriaceae</taxon>
        <taxon>Affinibrenneria</taxon>
    </lineage>
</organism>
<dbReference type="OrthoDB" id="6382212at2"/>
<evidence type="ECO:0000259" key="1">
    <source>
        <dbReference type="Pfam" id="PF13737"/>
    </source>
</evidence>
<dbReference type="InterPro" id="IPR025668">
    <property type="entry name" value="Tnp_DDE_dom"/>
</dbReference>
<dbReference type="Proteomes" id="UP000335415">
    <property type="component" value="Unassembled WGS sequence"/>
</dbReference>
<dbReference type="EMBL" id="VYKJ01000004">
    <property type="protein sequence ID" value="KAA9000741.1"/>
    <property type="molecule type" value="Genomic_DNA"/>
</dbReference>
<dbReference type="Pfam" id="PF13737">
    <property type="entry name" value="DDE_Tnp_1_5"/>
    <property type="match status" value="1"/>
</dbReference>
<sequence length="137" mass="15009">MIPCPDSAGRIVAKQKFKITNGKTYNHAPRQRGWLTVWVGDAAAAWYDTAVPKPRDSPLRYPDTAIATALMLRNILSLALRALRGFSDSVSHLMAMPLRCRITPASAHGPKVSTSISRRRRAVKSPIWSSMPAGCVP</sequence>
<reference evidence="2 3" key="1">
    <citation type="submission" date="2019-09" db="EMBL/GenBank/DDBJ databases">
        <authorList>
            <person name="Li Y."/>
        </authorList>
    </citation>
    <scope>NUCLEOTIDE SEQUENCE [LARGE SCALE GENOMIC DNA]</scope>
    <source>
        <strain evidence="2 3">L3-3HA</strain>
    </source>
</reference>
<gene>
    <name evidence="2" type="ORF">FJU30_09265</name>
</gene>
<keyword evidence="3" id="KW-1185">Reference proteome</keyword>
<evidence type="ECO:0000313" key="2">
    <source>
        <dbReference type="EMBL" id="KAA9000741.1"/>
    </source>
</evidence>
<feature type="domain" description="Transposase DDE" evidence="1">
    <location>
        <begin position="31"/>
        <end position="100"/>
    </location>
</feature>
<comment type="caution">
    <text evidence="2">The sequence shown here is derived from an EMBL/GenBank/DDBJ whole genome shotgun (WGS) entry which is preliminary data.</text>
</comment>
<accession>A0A5J5G255</accession>